<keyword evidence="1" id="KW-1017">Isopeptide bond</keyword>
<protein>
    <recommendedName>
        <fullName evidence="2">Ubiquitin-like domain-containing protein</fullName>
    </recommendedName>
</protein>
<evidence type="ECO:0000256" key="1">
    <source>
        <dbReference type="ARBA" id="ARBA00022499"/>
    </source>
</evidence>
<dbReference type="SUPFAM" id="SSF54236">
    <property type="entry name" value="Ubiquitin-like"/>
    <property type="match status" value="1"/>
</dbReference>
<name>A0A2N9IH02_FAGSY</name>
<proteinExistence type="predicted"/>
<organism evidence="3">
    <name type="scientific">Fagus sylvatica</name>
    <name type="common">Beechnut</name>
    <dbReference type="NCBI Taxonomy" id="28930"/>
    <lineage>
        <taxon>Eukaryota</taxon>
        <taxon>Viridiplantae</taxon>
        <taxon>Streptophyta</taxon>
        <taxon>Embryophyta</taxon>
        <taxon>Tracheophyta</taxon>
        <taxon>Spermatophyta</taxon>
        <taxon>Magnoliopsida</taxon>
        <taxon>eudicotyledons</taxon>
        <taxon>Gunneridae</taxon>
        <taxon>Pentapetalae</taxon>
        <taxon>rosids</taxon>
        <taxon>fabids</taxon>
        <taxon>Fagales</taxon>
        <taxon>Fagaceae</taxon>
        <taxon>Fagus</taxon>
    </lineage>
</organism>
<dbReference type="Pfam" id="PF00240">
    <property type="entry name" value="ubiquitin"/>
    <property type="match status" value="1"/>
</dbReference>
<dbReference type="EMBL" id="OIVN01005668">
    <property type="protein sequence ID" value="SPD23524.1"/>
    <property type="molecule type" value="Genomic_DNA"/>
</dbReference>
<accession>A0A2N9IH02</accession>
<sequence length="195" mass="21756">MENQILEHSQWKRCNFNETFEFVYKRIAQISWLNSAWLVSRLDGSDLGSEARWLGFWLEVDLVSCRRPRANISRDRMEAGACRACGAWILLPEIWVARGGASTVGSVAALTDDTREVDVGAGAACMCLDLTRLVLGRGGAGEGVVVEGVEHKVFDFFGTMTFARKQLKDGRTLADYNIQKESTLYLVLRLRGGDF</sequence>
<dbReference type="InterPro" id="IPR029071">
    <property type="entry name" value="Ubiquitin-like_domsf"/>
</dbReference>
<dbReference type="InterPro" id="IPR000626">
    <property type="entry name" value="Ubiquitin-like_dom"/>
</dbReference>
<dbReference type="AlphaFoldDB" id="A0A2N9IH02"/>
<dbReference type="GO" id="GO:0003729">
    <property type="term" value="F:mRNA binding"/>
    <property type="evidence" value="ECO:0007669"/>
    <property type="project" value="UniProtKB-ARBA"/>
</dbReference>
<evidence type="ECO:0000313" key="3">
    <source>
        <dbReference type="EMBL" id="SPD23524.1"/>
    </source>
</evidence>
<dbReference type="Gene3D" id="3.10.20.90">
    <property type="entry name" value="Phosphatidylinositol 3-kinase Catalytic Subunit, Chain A, domain 1"/>
    <property type="match status" value="1"/>
</dbReference>
<gene>
    <name evidence="3" type="ORF">FSB_LOCUS51406</name>
</gene>
<dbReference type="InterPro" id="IPR050158">
    <property type="entry name" value="Ubiquitin_ubiquitin-like"/>
</dbReference>
<dbReference type="PANTHER" id="PTHR10666">
    <property type="entry name" value="UBIQUITIN"/>
    <property type="match status" value="1"/>
</dbReference>
<reference evidence="3" key="1">
    <citation type="submission" date="2018-02" db="EMBL/GenBank/DDBJ databases">
        <authorList>
            <person name="Cohen D.B."/>
            <person name="Kent A.D."/>
        </authorList>
    </citation>
    <scope>NUCLEOTIDE SEQUENCE</scope>
</reference>
<feature type="domain" description="Ubiquitin-like" evidence="2">
    <location>
        <begin position="160"/>
        <end position="193"/>
    </location>
</feature>
<evidence type="ECO:0000259" key="2">
    <source>
        <dbReference type="PROSITE" id="PS50053"/>
    </source>
</evidence>
<dbReference type="PROSITE" id="PS50053">
    <property type="entry name" value="UBIQUITIN_2"/>
    <property type="match status" value="1"/>
</dbReference>